<feature type="transmembrane region" description="Helical" evidence="1">
    <location>
        <begin position="30"/>
        <end position="49"/>
    </location>
</feature>
<name>A0ABU3H9K9_9BACL</name>
<feature type="transmembrane region" description="Helical" evidence="1">
    <location>
        <begin position="123"/>
        <end position="141"/>
    </location>
</feature>
<feature type="transmembrane region" description="Helical" evidence="1">
    <location>
        <begin position="190"/>
        <end position="209"/>
    </location>
</feature>
<dbReference type="RefSeq" id="WP_025702633.1">
    <property type="nucleotide sequence ID" value="NZ_JAUSUY010000012.1"/>
</dbReference>
<feature type="transmembrane region" description="Helical" evidence="1">
    <location>
        <begin position="166"/>
        <end position="184"/>
    </location>
</feature>
<feature type="transmembrane region" description="Helical" evidence="1">
    <location>
        <begin position="55"/>
        <end position="75"/>
    </location>
</feature>
<keyword evidence="1" id="KW-0472">Membrane</keyword>
<protein>
    <submittedName>
        <fullName evidence="2">Uncharacterized protein</fullName>
    </submittedName>
</protein>
<keyword evidence="1" id="KW-1133">Transmembrane helix</keyword>
<organism evidence="2 3">
    <name type="scientific">Paenibacillus forsythiae</name>
    <dbReference type="NCBI Taxonomy" id="365616"/>
    <lineage>
        <taxon>Bacteria</taxon>
        <taxon>Bacillati</taxon>
        <taxon>Bacillota</taxon>
        <taxon>Bacilli</taxon>
        <taxon>Bacillales</taxon>
        <taxon>Paenibacillaceae</taxon>
        <taxon>Paenibacillus</taxon>
    </lineage>
</organism>
<reference evidence="2 3" key="1">
    <citation type="submission" date="2023-07" db="EMBL/GenBank/DDBJ databases">
        <title>Genomic Encyclopedia of Type Strains, Phase IV (KMG-IV): sequencing the most valuable type-strain genomes for metagenomic binning, comparative biology and taxonomic classification.</title>
        <authorList>
            <person name="Goeker M."/>
        </authorList>
    </citation>
    <scope>NUCLEOTIDE SEQUENCE [LARGE SCALE GENOMIC DNA]</scope>
    <source>
        <strain evidence="2 3">T98</strain>
    </source>
</reference>
<proteinExistence type="predicted"/>
<keyword evidence="3" id="KW-1185">Reference proteome</keyword>
<keyword evidence="1" id="KW-0812">Transmembrane</keyword>
<evidence type="ECO:0000256" key="1">
    <source>
        <dbReference type="SAM" id="Phobius"/>
    </source>
</evidence>
<evidence type="ECO:0000313" key="2">
    <source>
        <dbReference type="EMBL" id="MDT3427499.1"/>
    </source>
</evidence>
<feature type="transmembrane region" description="Helical" evidence="1">
    <location>
        <begin position="6"/>
        <end position="23"/>
    </location>
</feature>
<dbReference type="Proteomes" id="UP001248709">
    <property type="component" value="Unassembled WGS sequence"/>
</dbReference>
<dbReference type="EMBL" id="JAUSUY010000012">
    <property type="protein sequence ID" value="MDT3427499.1"/>
    <property type="molecule type" value="Genomic_DNA"/>
</dbReference>
<sequence>MVEFVLFMLFSILETCALLFLAFKTFKIDIFPIEMVFASIVSGFFSYVLRHEYGLIDLDVLIQFVLMFCFIWLLFRIHIFYAVIMTSMAYQAYLLIQTFYYLFFEQFNLLVHLPEFSSNVTAYTLQTLSAFTGFFLGILIGRSRKGFDFIPDKPTGRITVQFREKILFALSIPSILIILCTMQLTAQLSHYYFVLPAVYAIILYTYLYLSYKKDRNGYEHNGS</sequence>
<evidence type="ECO:0000313" key="3">
    <source>
        <dbReference type="Proteomes" id="UP001248709"/>
    </source>
</evidence>
<accession>A0ABU3H9K9</accession>
<comment type="caution">
    <text evidence="2">The sequence shown here is derived from an EMBL/GenBank/DDBJ whole genome shotgun (WGS) entry which is preliminary data.</text>
</comment>
<gene>
    <name evidence="2" type="ORF">J2Z22_003062</name>
</gene>
<feature type="transmembrane region" description="Helical" evidence="1">
    <location>
        <begin position="82"/>
        <end position="103"/>
    </location>
</feature>